<dbReference type="Proteomes" id="UP000283387">
    <property type="component" value="Unassembled WGS sequence"/>
</dbReference>
<reference evidence="1 2" key="1">
    <citation type="submission" date="2018-09" db="EMBL/GenBank/DDBJ databases">
        <title>Genomic Encyclopedia of Archaeal and Bacterial Type Strains, Phase II (KMG-II): from individual species to whole genera.</title>
        <authorList>
            <person name="Goeker M."/>
        </authorList>
    </citation>
    <scope>NUCLEOTIDE SEQUENCE [LARGE SCALE GENOMIC DNA]</scope>
    <source>
        <strain evidence="1 2">DSM 27148</strain>
    </source>
</reference>
<dbReference type="EMBL" id="RAPN01000003">
    <property type="protein sequence ID" value="RKD87866.1"/>
    <property type="molecule type" value="Genomic_DNA"/>
</dbReference>
<name>A0A419VXD8_9BACT</name>
<dbReference type="RefSeq" id="WP_120274882.1">
    <property type="nucleotide sequence ID" value="NZ_RAPN01000003.1"/>
</dbReference>
<accession>A0A419VXD8</accession>
<comment type="caution">
    <text evidence="1">The sequence shown here is derived from an EMBL/GenBank/DDBJ whole genome shotgun (WGS) entry which is preliminary data.</text>
</comment>
<gene>
    <name evidence="1" type="ORF">BC643_3873</name>
</gene>
<evidence type="ECO:0000313" key="2">
    <source>
        <dbReference type="Proteomes" id="UP000283387"/>
    </source>
</evidence>
<dbReference type="OrthoDB" id="1121210at2"/>
<proteinExistence type="predicted"/>
<organism evidence="1 2">
    <name type="scientific">Mangrovibacterium diazotrophicum</name>
    <dbReference type="NCBI Taxonomy" id="1261403"/>
    <lineage>
        <taxon>Bacteria</taxon>
        <taxon>Pseudomonadati</taxon>
        <taxon>Bacteroidota</taxon>
        <taxon>Bacteroidia</taxon>
        <taxon>Marinilabiliales</taxon>
        <taxon>Prolixibacteraceae</taxon>
        <taxon>Mangrovibacterium</taxon>
    </lineage>
</organism>
<keyword evidence="2" id="KW-1185">Reference proteome</keyword>
<sequence length="180" mass="20777">MNHTEKHIPEPFRFNAFKHHRNFQLMALADASEELIDQQLAPVCNNYVDVYTGVLSPADICAEIEMLLKKICVFEKDEFTGWLRSNRGYQELRLSDDSQWIVREGIDSVCYIHIHPARTGAHHIRYKGSTLKTVFLLKMAGFEAPQLEDVNRLRQQVGLSPVARLAAKKGILKCFQEFFR</sequence>
<evidence type="ECO:0000313" key="1">
    <source>
        <dbReference type="EMBL" id="RKD87866.1"/>
    </source>
</evidence>
<dbReference type="AlphaFoldDB" id="A0A419VXD8"/>
<protein>
    <submittedName>
        <fullName evidence="1">Uncharacterized protein</fullName>
    </submittedName>
</protein>